<keyword evidence="7" id="KW-1185">Reference proteome</keyword>
<feature type="domain" description="SUEL-type lectin" evidence="5">
    <location>
        <begin position="40"/>
        <end position="122"/>
    </location>
</feature>
<evidence type="ECO:0000259" key="5">
    <source>
        <dbReference type="PROSITE" id="PS50228"/>
    </source>
</evidence>
<dbReference type="GeneTree" id="ENSGT00940000154285"/>
<dbReference type="AlphaFoldDB" id="A0A3Q3FZJ9"/>
<reference evidence="6" key="1">
    <citation type="submission" date="2025-08" db="UniProtKB">
        <authorList>
            <consortium name="Ensembl"/>
        </authorList>
    </citation>
    <scope>IDENTIFICATION</scope>
</reference>
<sequence length="241" mass="26998">MLRFRLSNTLLLAAICMLMTSVASIDTVVTCDNSQNVHRLNCDNGVIIVQAALYGRANTMTCSRDRPEEQLADTECALDGTVDILKRRCDGKQMCELSPNVVRTSDPCIGIYKYLETNFTCMPAFHLTACEHSYAYLHCDVGQVIFVYGADYGRHDRTTCSFMRPTSQLQDVVCSQPTQKVAESCNGKNSCMVRASNSVFGDPCAGIYKYLEVAYTCECKLFKQQSELFFHTFKSWSVVKV</sequence>
<dbReference type="PANTHER" id="PTHR46780">
    <property type="entry name" value="PROTEIN EVA-1"/>
    <property type="match status" value="1"/>
</dbReference>
<dbReference type="PROSITE" id="PS50228">
    <property type="entry name" value="SUEL_LECTIN"/>
    <property type="match status" value="2"/>
</dbReference>
<evidence type="ECO:0000256" key="1">
    <source>
        <dbReference type="ARBA" id="ARBA00022546"/>
    </source>
</evidence>
<dbReference type="InterPro" id="IPR043159">
    <property type="entry name" value="Lectin_gal-bd_sf"/>
</dbReference>
<dbReference type="CDD" id="cd22835">
    <property type="entry name" value="Gal_Rha_Lectin_SML_rpt2"/>
    <property type="match status" value="1"/>
</dbReference>
<feature type="signal peptide" evidence="4">
    <location>
        <begin position="1"/>
        <end position="24"/>
    </location>
</feature>
<accession>A0A3Q3FZJ9</accession>
<evidence type="ECO:0000313" key="7">
    <source>
        <dbReference type="Proteomes" id="UP000261660"/>
    </source>
</evidence>
<feature type="chain" id="PRO_5018595506" description="SUEL-type lectin domain-containing protein" evidence="4">
    <location>
        <begin position="25"/>
        <end position="241"/>
    </location>
</feature>
<dbReference type="InterPro" id="IPR000922">
    <property type="entry name" value="Lectin_gal-bd_dom"/>
</dbReference>
<dbReference type="Gene3D" id="2.60.120.740">
    <property type="match status" value="2"/>
</dbReference>
<dbReference type="Ensembl" id="ENSLBET00000026915.1">
    <property type="protein sequence ID" value="ENSLBEP00000025627.1"/>
    <property type="gene ID" value="ENSLBEG00000019558.1"/>
</dbReference>
<keyword evidence="2" id="KW-0430">Lectin</keyword>
<proteinExistence type="predicted"/>
<evidence type="ECO:0000256" key="3">
    <source>
        <dbReference type="ARBA" id="ARBA00022737"/>
    </source>
</evidence>
<dbReference type="InParanoid" id="A0A3Q3FZJ9"/>
<keyword evidence="3" id="KW-0677">Repeat</keyword>
<evidence type="ECO:0000256" key="2">
    <source>
        <dbReference type="ARBA" id="ARBA00022734"/>
    </source>
</evidence>
<keyword evidence="4" id="KW-0732">Signal</keyword>
<evidence type="ECO:0000256" key="4">
    <source>
        <dbReference type="SAM" id="SignalP"/>
    </source>
</evidence>
<dbReference type="GO" id="GO:0030246">
    <property type="term" value="F:carbohydrate binding"/>
    <property type="evidence" value="ECO:0007669"/>
    <property type="project" value="UniProtKB-KW"/>
</dbReference>
<organism evidence="6 7">
    <name type="scientific">Labrus bergylta</name>
    <name type="common">ballan wrasse</name>
    <dbReference type="NCBI Taxonomy" id="56723"/>
    <lineage>
        <taxon>Eukaryota</taxon>
        <taxon>Metazoa</taxon>
        <taxon>Chordata</taxon>
        <taxon>Craniata</taxon>
        <taxon>Vertebrata</taxon>
        <taxon>Euteleostomi</taxon>
        <taxon>Actinopterygii</taxon>
        <taxon>Neopterygii</taxon>
        <taxon>Teleostei</taxon>
        <taxon>Neoteleostei</taxon>
        <taxon>Acanthomorphata</taxon>
        <taxon>Eupercaria</taxon>
        <taxon>Labriformes</taxon>
        <taxon>Labridae</taxon>
        <taxon>Labrus</taxon>
    </lineage>
</organism>
<name>A0A3Q3FZJ9_9LABR</name>
<dbReference type="STRING" id="56723.ENSLBEP00000025627"/>
<feature type="domain" description="SUEL-type lectin" evidence="5">
    <location>
        <begin position="129"/>
        <end position="218"/>
    </location>
</feature>
<dbReference type="FunFam" id="2.60.120.740:FF:000003">
    <property type="entry name" value="Protein eva-1 homolog C"/>
    <property type="match status" value="1"/>
</dbReference>
<dbReference type="Proteomes" id="UP000261660">
    <property type="component" value="Unplaced"/>
</dbReference>
<reference evidence="6" key="2">
    <citation type="submission" date="2025-09" db="UniProtKB">
        <authorList>
            <consortium name="Ensembl"/>
        </authorList>
    </citation>
    <scope>IDENTIFICATION</scope>
</reference>
<dbReference type="Pfam" id="PF02140">
    <property type="entry name" value="SUEL_Lectin"/>
    <property type="match status" value="2"/>
</dbReference>
<protein>
    <recommendedName>
        <fullName evidence="5">SUEL-type lectin domain-containing protein</fullName>
    </recommendedName>
</protein>
<evidence type="ECO:0000313" key="6">
    <source>
        <dbReference type="Ensembl" id="ENSLBEP00000025627.1"/>
    </source>
</evidence>
<keyword evidence="1" id="KW-0348">Hemagglutinin</keyword>
<dbReference type="CDD" id="cd22833">
    <property type="entry name" value="Gal_Rha_Lectin_CSL1-2_RBL_SML_rpt1"/>
    <property type="match status" value="1"/>
</dbReference>